<dbReference type="EMBL" id="ODYU01000700">
    <property type="protein sequence ID" value="SOQ35908.1"/>
    <property type="molecule type" value="Genomic_DNA"/>
</dbReference>
<proteinExistence type="predicted"/>
<sequence>MWVYIGIMCHNVHLCLPFWGLKAPAHIKGGDGPHRSTVKAYLLRKRSYSIAQLISNFEHHLFLNYIPFCGLCDVDEFDWPPLIERNLKRTVIEFSDYHHHHISHKISTAQIKNGEKKFSSVIPKPTDQRVVAWNLELCPVYGNRLTSYYNTWDL</sequence>
<name>A0A2H1V502_SPOFR</name>
<evidence type="ECO:0000313" key="1">
    <source>
        <dbReference type="EMBL" id="SOQ35908.1"/>
    </source>
</evidence>
<dbReference type="AlphaFoldDB" id="A0A2H1V502"/>
<reference evidence="1" key="1">
    <citation type="submission" date="2016-07" db="EMBL/GenBank/DDBJ databases">
        <authorList>
            <person name="Bretaudeau A."/>
        </authorList>
    </citation>
    <scope>NUCLEOTIDE SEQUENCE</scope>
    <source>
        <strain evidence="1">Rice</strain>
        <tissue evidence="1">Whole body</tissue>
    </source>
</reference>
<accession>A0A2H1V502</accession>
<organism evidence="1">
    <name type="scientific">Spodoptera frugiperda</name>
    <name type="common">Fall armyworm</name>
    <dbReference type="NCBI Taxonomy" id="7108"/>
    <lineage>
        <taxon>Eukaryota</taxon>
        <taxon>Metazoa</taxon>
        <taxon>Ecdysozoa</taxon>
        <taxon>Arthropoda</taxon>
        <taxon>Hexapoda</taxon>
        <taxon>Insecta</taxon>
        <taxon>Pterygota</taxon>
        <taxon>Neoptera</taxon>
        <taxon>Endopterygota</taxon>
        <taxon>Lepidoptera</taxon>
        <taxon>Glossata</taxon>
        <taxon>Ditrysia</taxon>
        <taxon>Noctuoidea</taxon>
        <taxon>Noctuidae</taxon>
        <taxon>Amphipyrinae</taxon>
        <taxon>Spodoptera</taxon>
    </lineage>
</organism>
<gene>
    <name evidence="1" type="ORF">SFRICE_016085</name>
</gene>
<protein>
    <submittedName>
        <fullName evidence="1">SFRICE_016085</fullName>
    </submittedName>
</protein>